<evidence type="ECO:0000256" key="2">
    <source>
        <dbReference type="ARBA" id="ARBA00022603"/>
    </source>
</evidence>
<feature type="domain" description="Methyltransferase small" evidence="6">
    <location>
        <begin position="78"/>
        <end position="169"/>
    </location>
</feature>
<dbReference type="Proteomes" id="UP000221369">
    <property type="component" value="Unassembled WGS sequence"/>
</dbReference>
<keyword evidence="3 7" id="KW-0808">Transferase</keyword>
<protein>
    <recommendedName>
        <fullName evidence="1">peptide chain release factor N(5)-glutamine methyltransferase</fullName>
        <ecNumber evidence="1">2.1.1.297</ecNumber>
    </recommendedName>
</protein>
<dbReference type="InterPro" id="IPR004556">
    <property type="entry name" value="HemK-like"/>
</dbReference>
<evidence type="ECO:0000256" key="1">
    <source>
        <dbReference type="ARBA" id="ARBA00012771"/>
    </source>
</evidence>
<dbReference type="InterPro" id="IPR029063">
    <property type="entry name" value="SAM-dependent_MTases_sf"/>
</dbReference>
<organism evidence="7 8">
    <name type="scientific">Paramicrobacterium agarici</name>
    <dbReference type="NCBI Taxonomy" id="630514"/>
    <lineage>
        <taxon>Bacteria</taxon>
        <taxon>Bacillati</taxon>
        <taxon>Actinomycetota</taxon>
        <taxon>Actinomycetes</taxon>
        <taxon>Micrococcales</taxon>
        <taxon>Microbacteriaceae</taxon>
        <taxon>Paramicrobacterium</taxon>
    </lineage>
</organism>
<dbReference type="PANTHER" id="PTHR18895">
    <property type="entry name" value="HEMK METHYLTRANSFERASE"/>
    <property type="match status" value="1"/>
</dbReference>
<evidence type="ECO:0000259" key="6">
    <source>
        <dbReference type="Pfam" id="PF05175"/>
    </source>
</evidence>
<gene>
    <name evidence="7" type="ORF">ATJ78_0458</name>
</gene>
<dbReference type="RefSeq" id="WP_098406113.1">
    <property type="nucleotide sequence ID" value="NZ_PDJE01000001.1"/>
</dbReference>
<reference evidence="7 8" key="1">
    <citation type="submission" date="2017-10" db="EMBL/GenBank/DDBJ databases">
        <title>Sequencing the genomes of 1000 actinobacteria strains.</title>
        <authorList>
            <person name="Klenk H.-P."/>
        </authorList>
    </citation>
    <scope>NUCLEOTIDE SEQUENCE [LARGE SCALE GENOMIC DNA]</scope>
    <source>
        <strain evidence="7 8">DSM 21798</strain>
    </source>
</reference>
<dbReference type="EMBL" id="PDJE01000001">
    <property type="protein sequence ID" value="PFG29551.1"/>
    <property type="molecule type" value="Genomic_DNA"/>
</dbReference>
<dbReference type="InterPro" id="IPR007848">
    <property type="entry name" value="Small_mtfrase_dom"/>
</dbReference>
<dbReference type="Gene3D" id="3.40.50.150">
    <property type="entry name" value="Vaccinia Virus protein VP39"/>
    <property type="match status" value="1"/>
</dbReference>
<accession>A0A2A9DT59</accession>
<keyword evidence="2 7" id="KW-0489">Methyltransferase</keyword>
<keyword evidence="4" id="KW-0949">S-adenosyl-L-methionine</keyword>
<dbReference type="NCBIfam" id="TIGR00536">
    <property type="entry name" value="hemK_fam"/>
    <property type="match status" value="1"/>
</dbReference>
<dbReference type="EC" id="2.1.1.297" evidence="1"/>
<evidence type="ECO:0000256" key="3">
    <source>
        <dbReference type="ARBA" id="ARBA00022679"/>
    </source>
</evidence>
<dbReference type="Pfam" id="PF05175">
    <property type="entry name" value="MTS"/>
    <property type="match status" value="1"/>
</dbReference>
<dbReference type="PANTHER" id="PTHR18895:SF74">
    <property type="entry name" value="MTRF1L RELEASE FACTOR GLUTAMINE METHYLTRANSFERASE"/>
    <property type="match status" value="1"/>
</dbReference>
<dbReference type="InterPro" id="IPR022446">
    <property type="entry name" value="MeTrfrase_put"/>
</dbReference>
<evidence type="ECO:0000256" key="4">
    <source>
        <dbReference type="ARBA" id="ARBA00022691"/>
    </source>
</evidence>
<dbReference type="AlphaFoldDB" id="A0A2A9DT59"/>
<dbReference type="GO" id="GO:0102559">
    <property type="term" value="F:peptide chain release factor N(5)-glutamine methyltransferase activity"/>
    <property type="evidence" value="ECO:0007669"/>
    <property type="project" value="UniProtKB-EC"/>
</dbReference>
<proteinExistence type="predicted"/>
<dbReference type="NCBIfam" id="TIGR03704">
    <property type="entry name" value="PrmC_rel_meth"/>
    <property type="match status" value="1"/>
</dbReference>
<dbReference type="GO" id="GO:0032259">
    <property type="term" value="P:methylation"/>
    <property type="evidence" value="ECO:0007669"/>
    <property type="project" value="UniProtKB-KW"/>
</dbReference>
<dbReference type="SUPFAM" id="SSF53335">
    <property type="entry name" value="S-adenosyl-L-methionine-dependent methyltransferases"/>
    <property type="match status" value="1"/>
</dbReference>
<evidence type="ECO:0000256" key="5">
    <source>
        <dbReference type="ARBA" id="ARBA00048391"/>
    </source>
</evidence>
<keyword evidence="8" id="KW-1185">Reference proteome</keyword>
<evidence type="ECO:0000313" key="7">
    <source>
        <dbReference type="EMBL" id="PFG29551.1"/>
    </source>
</evidence>
<comment type="caution">
    <text evidence="7">The sequence shown here is derived from an EMBL/GenBank/DDBJ whole genome shotgun (WGS) entry which is preliminary data.</text>
</comment>
<sequence length="259" mass="27471">MRVDEITAKLRRAGSVFAEDEAAIFLEAAQTPAELASMIERRVAGEAPEHVVGWAEFCGVRVVVAPGVFIPRQRTVALVEQAVALCRTGSVVVDMCCGSGALGRVIAERVPGVTLHAADVEPLAVACARENLAGLGNVSEGDLVDALPAQLHGRIDVMVANVPYVPHDKLRLMPAEAREQEPEITHDGGSDGLDVYRRLVSAASDWLAPGGSILSEISDEQTDAALAALASANLRARTEYDDERETTVVIGTRPTQQTS</sequence>
<evidence type="ECO:0000313" key="8">
    <source>
        <dbReference type="Proteomes" id="UP000221369"/>
    </source>
</evidence>
<dbReference type="InterPro" id="IPR050320">
    <property type="entry name" value="N5-glutamine_MTase"/>
</dbReference>
<comment type="catalytic activity">
    <reaction evidence="5">
        <text>L-glutaminyl-[peptide chain release factor] + S-adenosyl-L-methionine = N(5)-methyl-L-glutaminyl-[peptide chain release factor] + S-adenosyl-L-homocysteine + H(+)</text>
        <dbReference type="Rhea" id="RHEA:42896"/>
        <dbReference type="Rhea" id="RHEA-COMP:10271"/>
        <dbReference type="Rhea" id="RHEA-COMP:10272"/>
        <dbReference type="ChEBI" id="CHEBI:15378"/>
        <dbReference type="ChEBI" id="CHEBI:30011"/>
        <dbReference type="ChEBI" id="CHEBI:57856"/>
        <dbReference type="ChEBI" id="CHEBI:59789"/>
        <dbReference type="ChEBI" id="CHEBI:61891"/>
        <dbReference type="EC" id="2.1.1.297"/>
    </reaction>
</comment>
<dbReference type="CDD" id="cd02440">
    <property type="entry name" value="AdoMet_MTases"/>
    <property type="match status" value="1"/>
</dbReference>
<name>A0A2A9DT59_9MICO</name>